<gene>
    <name evidence="2" type="ORF">F1D05_31705</name>
</gene>
<dbReference type="RefSeq" id="WP_185444061.1">
    <property type="nucleotide sequence ID" value="NZ_CP043661.1"/>
</dbReference>
<organism evidence="2 3">
    <name type="scientific">Kribbella qitaiheensis</name>
    <dbReference type="NCBI Taxonomy" id="1544730"/>
    <lineage>
        <taxon>Bacteria</taxon>
        <taxon>Bacillati</taxon>
        <taxon>Actinomycetota</taxon>
        <taxon>Actinomycetes</taxon>
        <taxon>Propionibacteriales</taxon>
        <taxon>Kribbellaceae</taxon>
        <taxon>Kribbella</taxon>
    </lineage>
</organism>
<dbReference type="Pfam" id="PF08241">
    <property type="entry name" value="Methyltransf_11"/>
    <property type="match status" value="1"/>
</dbReference>
<dbReference type="InterPro" id="IPR050508">
    <property type="entry name" value="Methyltransf_Superfamily"/>
</dbReference>
<accession>A0A7G6X5Y9</accession>
<dbReference type="Proteomes" id="UP000515563">
    <property type="component" value="Chromosome"/>
</dbReference>
<evidence type="ECO:0000259" key="1">
    <source>
        <dbReference type="Pfam" id="PF08241"/>
    </source>
</evidence>
<sequence length="255" mass="27454">MKPSAHAVSQYAETTENLAARIALHAYSTNPQDWFAWLKERLPLQGDVLEVGAGTGKLWSEIDHVALGLRLTLVDFSPAMCAELQKVPAAEVHEASALELPFEDGSFDTVIANHMLYHVDDPARALREFARVLRPGGKLAVAVNGGTHMAELFALTSVIGHPELARGLTMNDFTAEAGPGYIARYFSDVEVERYPSDLAVPSADPILAYLASLIGSPLTPTQEAAARAEIQPTIDATGTYPIRKHTVLITATSPV</sequence>
<dbReference type="EMBL" id="CP043661">
    <property type="protein sequence ID" value="QNE21654.1"/>
    <property type="molecule type" value="Genomic_DNA"/>
</dbReference>
<reference evidence="3" key="1">
    <citation type="submission" date="2019-09" db="EMBL/GenBank/DDBJ databases">
        <title>Antimicrobial potential of Antarctic Bacteria.</title>
        <authorList>
            <person name="Benaud N."/>
            <person name="Edwards R.J."/>
            <person name="Ferrari B.C."/>
        </authorList>
    </citation>
    <scope>NUCLEOTIDE SEQUENCE [LARGE SCALE GENOMIC DNA]</scope>
    <source>
        <strain evidence="3">SPB151</strain>
    </source>
</reference>
<keyword evidence="2" id="KW-0489">Methyltransferase</keyword>
<keyword evidence="2" id="KW-0808">Transferase</keyword>
<dbReference type="PANTHER" id="PTHR42912">
    <property type="entry name" value="METHYLTRANSFERASE"/>
    <property type="match status" value="1"/>
</dbReference>
<reference evidence="2 3" key="2">
    <citation type="journal article" date="2020" name="Microbiol. Resour. Announc.">
        <title>Antarctic desert soil bacteria exhibit high novel natural product potential, evaluated through long-read genome sequencing and comparative genomics.</title>
        <authorList>
            <person name="Benaud N."/>
            <person name="Edwards R.J."/>
            <person name="Amos T.G."/>
            <person name="D'Agostino P.M."/>
            <person name="Gutierrez-Chavez C."/>
            <person name="Montgomery K."/>
            <person name="Nicetic I."/>
            <person name="Ferrari B.C."/>
        </authorList>
    </citation>
    <scope>NUCLEOTIDE SEQUENCE [LARGE SCALE GENOMIC DNA]</scope>
    <source>
        <strain evidence="2 3">SPB151</strain>
    </source>
</reference>
<dbReference type="SUPFAM" id="SSF53335">
    <property type="entry name" value="S-adenosyl-L-methionine-dependent methyltransferases"/>
    <property type="match status" value="1"/>
</dbReference>
<feature type="domain" description="Methyltransferase type 11" evidence="1">
    <location>
        <begin position="49"/>
        <end position="140"/>
    </location>
</feature>
<protein>
    <submittedName>
        <fullName evidence="2">Class I SAM-dependent methyltransferase</fullName>
    </submittedName>
</protein>
<dbReference type="GO" id="GO:0008757">
    <property type="term" value="F:S-adenosylmethionine-dependent methyltransferase activity"/>
    <property type="evidence" value="ECO:0007669"/>
    <property type="project" value="InterPro"/>
</dbReference>
<dbReference type="InterPro" id="IPR029063">
    <property type="entry name" value="SAM-dependent_MTases_sf"/>
</dbReference>
<keyword evidence="3" id="KW-1185">Reference proteome</keyword>
<dbReference type="GO" id="GO:0032259">
    <property type="term" value="P:methylation"/>
    <property type="evidence" value="ECO:0007669"/>
    <property type="project" value="UniProtKB-KW"/>
</dbReference>
<dbReference type="Gene3D" id="3.40.50.150">
    <property type="entry name" value="Vaccinia Virus protein VP39"/>
    <property type="match status" value="1"/>
</dbReference>
<dbReference type="CDD" id="cd02440">
    <property type="entry name" value="AdoMet_MTases"/>
    <property type="match status" value="1"/>
</dbReference>
<evidence type="ECO:0000313" key="3">
    <source>
        <dbReference type="Proteomes" id="UP000515563"/>
    </source>
</evidence>
<dbReference type="KEGG" id="kqi:F1D05_31705"/>
<dbReference type="InterPro" id="IPR013216">
    <property type="entry name" value="Methyltransf_11"/>
</dbReference>
<name>A0A7G6X5Y9_9ACTN</name>
<proteinExistence type="predicted"/>
<dbReference type="AlphaFoldDB" id="A0A7G6X5Y9"/>
<evidence type="ECO:0000313" key="2">
    <source>
        <dbReference type="EMBL" id="QNE21654.1"/>
    </source>
</evidence>